<dbReference type="PANTHER" id="PTHR34613:SF1">
    <property type="entry name" value="SLL6017 PROTEIN"/>
    <property type="match status" value="1"/>
</dbReference>
<name>A0A918B774_9ACTN</name>
<sequence>MPVRLLPHSPKVAHMVTSTHETSHRIFQDHPEVLAPVFEALGLPPPLKAVIEALTPDATEIRPLERRVDTVLKVEPSEGDGFLLAIEAQTKRAPDKGANWAYYVSYLHAKFDLPVLLVTVCRNRSTATWAAGPFECRVGPWATQVTRPFVLGPDTVPRITDESEVAREPALATLSAVVHSESKDIAPILELLARGMRSFDKATATYWSEWVDIGLEDTPARETWRELAKMVITYFPGRGTIYEEAYLDGKAKGEAEGLAKGEAAGLAKGEAAGLAKGEARGEAKGVLRILELRGLPVSDDLRRRITTCTDLFRMDDWLNRAGTVERAEDLFDEEPDAPAAGSDQR</sequence>
<protein>
    <recommendedName>
        <fullName evidence="3">Transposase (putative) YhgA-like domain-containing protein</fullName>
    </recommendedName>
</protein>
<reference evidence="1" key="1">
    <citation type="journal article" date="2014" name="Int. J. Syst. Evol. Microbiol.">
        <title>Complete genome sequence of Corynebacterium casei LMG S-19264T (=DSM 44701T), isolated from a smear-ripened cheese.</title>
        <authorList>
            <consortium name="US DOE Joint Genome Institute (JGI-PGF)"/>
            <person name="Walter F."/>
            <person name="Albersmeier A."/>
            <person name="Kalinowski J."/>
            <person name="Ruckert C."/>
        </authorList>
    </citation>
    <scope>NUCLEOTIDE SEQUENCE</scope>
    <source>
        <strain evidence="1">JCM 3131</strain>
    </source>
</reference>
<dbReference type="Proteomes" id="UP000620156">
    <property type="component" value="Unassembled WGS sequence"/>
</dbReference>
<proteinExistence type="predicted"/>
<evidence type="ECO:0000313" key="2">
    <source>
        <dbReference type="Proteomes" id="UP000620156"/>
    </source>
</evidence>
<gene>
    <name evidence="1" type="ORF">GCM10010145_03860</name>
</gene>
<dbReference type="PANTHER" id="PTHR34613">
    <property type="entry name" value="SLL0800 PROTEIN"/>
    <property type="match status" value="1"/>
</dbReference>
<dbReference type="EMBL" id="BMQK01000001">
    <property type="protein sequence ID" value="GGQ39417.1"/>
    <property type="molecule type" value="Genomic_DNA"/>
</dbReference>
<reference evidence="1" key="2">
    <citation type="submission" date="2020-09" db="EMBL/GenBank/DDBJ databases">
        <authorList>
            <person name="Sun Q."/>
            <person name="Ohkuma M."/>
        </authorList>
    </citation>
    <scope>NUCLEOTIDE SEQUENCE</scope>
    <source>
        <strain evidence="1">JCM 3131</strain>
    </source>
</reference>
<organism evidence="1 2">
    <name type="scientific">Streptomyces ruber</name>
    <dbReference type="NCBI Taxonomy" id="83378"/>
    <lineage>
        <taxon>Bacteria</taxon>
        <taxon>Bacillati</taxon>
        <taxon>Actinomycetota</taxon>
        <taxon>Actinomycetes</taxon>
        <taxon>Kitasatosporales</taxon>
        <taxon>Streptomycetaceae</taxon>
        <taxon>Streptomyces</taxon>
    </lineage>
</organism>
<evidence type="ECO:0000313" key="1">
    <source>
        <dbReference type="EMBL" id="GGQ39417.1"/>
    </source>
</evidence>
<accession>A0A918B774</accession>
<dbReference type="AlphaFoldDB" id="A0A918B774"/>
<keyword evidence="2" id="KW-1185">Reference proteome</keyword>
<evidence type="ECO:0008006" key="3">
    <source>
        <dbReference type="Google" id="ProtNLM"/>
    </source>
</evidence>
<comment type="caution">
    <text evidence="1">The sequence shown here is derived from an EMBL/GenBank/DDBJ whole genome shotgun (WGS) entry which is preliminary data.</text>
</comment>